<protein>
    <submittedName>
        <fullName evidence="1">Uncharacterized protein</fullName>
    </submittedName>
</protein>
<dbReference type="AlphaFoldDB" id="A0A6S7BWF8"/>
<name>A0A6S7BWF8_9BURK</name>
<dbReference type="RefSeq" id="WP_155755502.1">
    <property type="nucleotide sequence ID" value="NZ_CADIKN010000006.1"/>
</dbReference>
<dbReference type="GeneID" id="94353962"/>
<sequence>MSTVRKKDDFDWTQPSVRKLFEFLEEHKKWNREFQEREYARCLAGCHSAHDRLTRFLHLNVSTQSSADMNDLRGFWETLHRATPEQTASLKAFTAYLMGPGKGHAKKGKAPFTAREAETDDWAALFLALHARPGWGIKTTALFVKAAIRLHEGPQALYFWPDASRGPESALQSKPYLPVDRVILHIFETLGHPCPRVENINNGLRNCYRADEMLTWDDLWFWGFFTQTGTDKKRTLGWNSGKFWSQLSSSKDDEAQLKALGETFIGLLTARS</sequence>
<reference evidence="1 2" key="1">
    <citation type="submission" date="2020-04" db="EMBL/GenBank/DDBJ databases">
        <authorList>
            <person name="De Canck E."/>
        </authorList>
    </citation>
    <scope>NUCLEOTIDE SEQUENCE [LARGE SCALE GENOMIC DNA]</scope>
    <source>
        <strain evidence="1 2">LMG 26841</strain>
    </source>
</reference>
<accession>A0A6S7BWF8</accession>
<evidence type="ECO:0000313" key="1">
    <source>
        <dbReference type="EMBL" id="CAB3820151.1"/>
    </source>
</evidence>
<organism evidence="1 2">
    <name type="scientific">Achromobacter dolens</name>
    <dbReference type="NCBI Taxonomy" id="1287738"/>
    <lineage>
        <taxon>Bacteria</taxon>
        <taxon>Pseudomonadati</taxon>
        <taxon>Pseudomonadota</taxon>
        <taxon>Betaproteobacteria</taxon>
        <taxon>Burkholderiales</taxon>
        <taxon>Alcaligenaceae</taxon>
        <taxon>Achromobacter</taxon>
    </lineage>
</organism>
<gene>
    <name evidence="1" type="ORF">LMG26841_00416</name>
</gene>
<proteinExistence type="predicted"/>
<dbReference type="Proteomes" id="UP000494272">
    <property type="component" value="Unassembled WGS sequence"/>
</dbReference>
<keyword evidence="2" id="KW-1185">Reference proteome</keyword>
<evidence type="ECO:0000313" key="2">
    <source>
        <dbReference type="Proteomes" id="UP000494272"/>
    </source>
</evidence>
<dbReference type="EMBL" id="CADIKW010000001">
    <property type="protein sequence ID" value="CAB3820151.1"/>
    <property type="molecule type" value="Genomic_DNA"/>
</dbReference>